<dbReference type="AlphaFoldDB" id="A0A1W1IGB5"/>
<dbReference type="EMBL" id="FWEY01000004">
    <property type="protein sequence ID" value="SLM51951.1"/>
    <property type="molecule type" value="Genomic_DNA"/>
</dbReference>
<evidence type="ECO:0008006" key="3">
    <source>
        <dbReference type="Google" id="ProtNLM"/>
    </source>
</evidence>
<dbReference type="Proteomes" id="UP000195985">
    <property type="component" value="Unassembled WGS sequence"/>
</dbReference>
<dbReference type="Gene3D" id="1.10.10.10">
    <property type="entry name" value="Winged helix-like DNA-binding domain superfamily/Winged helix DNA-binding domain"/>
    <property type="match status" value="1"/>
</dbReference>
<evidence type="ECO:0000313" key="1">
    <source>
        <dbReference type="EMBL" id="SLM51951.1"/>
    </source>
</evidence>
<dbReference type="STRING" id="43064.SAMN04488086_11834"/>
<dbReference type="RefSeq" id="WP_177208662.1">
    <property type="nucleotide sequence ID" value="NZ_FONM01000018.1"/>
</dbReference>
<keyword evidence="2" id="KW-1185">Reference proteome</keyword>
<evidence type="ECO:0000313" key="2">
    <source>
        <dbReference type="Proteomes" id="UP000195985"/>
    </source>
</evidence>
<dbReference type="Pfam" id="PF13730">
    <property type="entry name" value="HTH_36"/>
    <property type="match status" value="1"/>
</dbReference>
<proteinExistence type="predicted"/>
<organism evidence="1 2">
    <name type="scientific">Trichococcus pasteurii</name>
    <dbReference type="NCBI Taxonomy" id="43064"/>
    <lineage>
        <taxon>Bacteria</taxon>
        <taxon>Bacillati</taxon>
        <taxon>Bacillota</taxon>
        <taxon>Bacilli</taxon>
        <taxon>Lactobacillales</taxon>
        <taxon>Carnobacteriaceae</taxon>
        <taxon>Trichococcus</taxon>
    </lineage>
</organism>
<dbReference type="InterPro" id="IPR036388">
    <property type="entry name" value="WH-like_DNA-bd_sf"/>
</dbReference>
<reference evidence="2" key="1">
    <citation type="submission" date="2016-04" db="EMBL/GenBank/DDBJ databases">
        <authorList>
            <person name="Strepis N."/>
        </authorList>
    </citation>
    <scope>NUCLEOTIDE SEQUENCE [LARGE SCALE GENOMIC DNA]</scope>
</reference>
<gene>
    <name evidence="1" type="ORF">TPAS_1631</name>
</gene>
<accession>A0A1W1IGB5</accession>
<sequence length="109" mass="12256">MDKTTQVVDVLSMGYGTVPRSVMSDRKLTVEAKAIYAYFAACIGAGDTSFPTVGEISKDLNMSEERFRKHQKNLIERGYLTIRKNPAANGRYSTNVYVIQERVAINRMT</sequence>
<name>A0A1W1IGB5_9LACT</name>
<protein>
    <recommendedName>
        <fullName evidence="3">Helix-turn-helix domain-containing protein</fullName>
    </recommendedName>
</protein>